<accession>A0AAQ3XAN1</accession>
<dbReference type="EMBL" id="CP144752">
    <property type="protein sequence ID" value="WVZ90761.1"/>
    <property type="molecule type" value="Genomic_DNA"/>
</dbReference>
<dbReference type="InterPro" id="IPR051564">
    <property type="entry name" value="LRR_receptor-like_kinase"/>
</dbReference>
<gene>
    <name evidence="2" type="ORF">U9M48_037032</name>
</gene>
<dbReference type="Proteomes" id="UP001341281">
    <property type="component" value="Chromosome 08"/>
</dbReference>
<organism evidence="2 3">
    <name type="scientific">Paspalum notatum var. saurae</name>
    <dbReference type="NCBI Taxonomy" id="547442"/>
    <lineage>
        <taxon>Eukaryota</taxon>
        <taxon>Viridiplantae</taxon>
        <taxon>Streptophyta</taxon>
        <taxon>Embryophyta</taxon>
        <taxon>Tracheophyta</taxon>
        <taxon>Spermatophyta</taxon>
        <taxon>Magnoliopsida</taxon>
        <taxon>Liliopsida</taxon>
        <taxon>Poales</taxon>
        <taxon>Poaceae</taxon>
        <taxon>PACMAD clade</taxon>
        <taxon>Panicoideae</taxon>
        <taxon>Andropogonodae</taxon>
        <taxon>Paspaleae</taxon>
        <taxon>Paspalinae</taxon>
        <taxon>Paspalum</taxon>
    </lineage>
</organism>
<dbReference type="GO" id="GO:0004672">
    <property type="term" value="F:protein kinase activity"/>
    <property type="evidence" value="ECO:0007669"/>
    <property type="project" value="InterPro"/>
</dbReference>
<reference evidence="2 3" key="1">
    <citation type="submission" date="2024-02" db="EMBL/GenBank/DDBJ databases">
        <title>High-quality chromosome-scale genome assembly of Pensacola bahiagrass (Paspalum notatum Flugge var. saurae).</title>
        <authorList>
            <person name="Vega J.M."/>
            <person name="Podio M."/>
            <person name="Orjuela J."/>
            <person name="Siena L.A."/>
            <person name="Pessino S.C."/>
            <person name="Combes M.C."/>
            <person name="Mariac C."/>
            <person name="Albertini E."/>
            <person name="Pupilli F."/>
            <person name="Ortiz J.P.A."/>
            <person name="Leblanc O."/>
        </authorList>
    </citation>
    <scope>NUCLEOTIDE SEQUENCE [LARGE SCALE GENOMIC DNA]</scope>
    <source>
        <strain evidence="2">R1</strain>
        <tissue evidence="2">Leaf</tissue>
    </source>
</reference>
<dbReference type="InterPro" id="IPR000719">
    <property type="entry name" value="Prot_kinase_dom"/>
</dbReference>
<evidence type="ECO:0000313" key="2">
    <source>
        <dbReference type="EMBL" id="WVZ90761.1"/>
    </source>
</evidence>
<protein>
    <recommendedName>
        <fullName evidence="1">Protein kinase domain-containing protein</fullName>
    </recommendedName>
</protein>
<feature type="domain" description="Protein kinase" evidence="1">
    <location>
        <begin position="1"/>
        <end position="80"/>
    </location>
</feature>
<dbReference type="InterPro" id="IPR001245">
    <property type="entry name" value="Ser-Thr/Tyr_kinase_cat_dom"/>
</dbReference>
<proteinExistence type="predicted"/>
<dbReference type="GO" id="GO:0016020">
    <property type="term" value="C:membrane"/>
    <property type="evidence" value="ECO:0007669"/>
    <property type="project" value="TreeGrafter"/>
</dbReference>
<evidence type="ECO:0000313" key="3">
    <source>
        <dbReference type="Proteomes" id="UP001341281"/>
    </source>
</evidence>
<name>A0AAQ3XAN1_PASNO</name>
<dbReference type="AlphaFoldDB" id="A0AAQ3XAN1"/>
<dbReference type="PROSITE" id="PS50011">
    <property type="entry name" value="PROTEIN_KINASE_DOM"/>
    <property type="match status" value="1"/>
</dbReference>
<dbReference type="PANTHER" id="PTHR48055:SF57">
    <property type="entry name" value="PROTEIN KINASE DOMAIN-CONTAINING PROTEIN"/>
    <property type="match status" value="1"/>
</dbReference>
<dbReference type="GO" id="GO:0005524">
    <property type="term" value="F:ATP binding"/>
    <property type="evidence" value="ECO:0007669"/>
    <property type="project" value="InterPro"/>
</dbReference>
<dbReference type="InterPro" id="IPR011009">
    <property type="entry name" value="Kinase-like_dom_sf"/>
</dbReference>
<dbReference type="SUPFAM" id="SSF56112">
    <property type="entry name" value="Protein kinase-like (PK-like)"/>
    <property type="match status" value="1"/>
</dbReference>
<dbReference type="Gene3D" id="1.10.510.10">
    <property type="entry name" value="Transferase(Phosphotransferase) domain 1"/>
    <property type="match status" value="1"/>
</dbReference>
<dbReference type="Pfam" id="PF07714">
    <property type="entry name" value="PK_Tyr_Ser-Thr"/>
    <property type="match status" value="1"/>
</dbReference>
<sequence length="80" mass="9101">MPQNSNSTTGIRGNIGYVAPEYGGGSSVSTQGDVYSFCILLLEMFTRRKPTDERCSVIHWTCTTFQMMLFQIEYGRYRDS</sequence>
<keyword evidence="3" id="KW-1185">Reference proteome</keyword>
<dbReference type="PANTHER" id="PTHR48055">
    <property type="entry name" value="LEUCINE-RICH REPEAT RECEPTOR PROTEIN KINASE EMS1"/>
    <property type="match status" value="1"/>
</dbReference>
<evidence type="ECO:0000259" key="1">
    <source>
        <dbReference type="PROSITE" id="PS50011"/>
    </source>
</evidence>